<dbReference type="WBParaSite" id="maker-uti_cns_0018437-snap-gene-0.2-mRNA-1">
    <property type="protein sequence ID" value="maker-uti_cns_0018437-snap-gene-0.2-mRNA-1"/>
    <property type="gene ID" value="maker-uti_cns_0018437-snap-gene-0.2"/>
</dbReference>
<feature type="compositionally biased region" description="Low complexity" evidence="1">
    <location>
        <begin position="199"/>
        <end position="209"/>
    </location>
</feature>
<sequence>IELAYISVTTHAVEFLADLALLPCPSTAAPAAASMADDAALQQRFYSSWAAQLGGWRLLQQRLAGLHWQRLGLGGGWQLRMYKSLLLDHWPWSDSITDRRSLHRLRLTAKLLGILQLVYNNPNRLRLLGFDFDVQRTEAGVDLLLHGDGAATSPKTVESIVLGENLRREAEIRSSNPLLMTPFNMTELAAHRGRPSIGDQPAAAAAAAEDAADQPEAAPPPCPTAATTAQWPGWVWPRPPCAASAFSALLSSSACACSRTRSPTSSSQRRPDRSVTILADSLCNDTSQAAYGAAAAKAFSRLGTGIVTEFLFCDIALHFDSAAARQMAQGALPTGAVFRVNHTAIDERDEAMSTEQQRRVPRDRLTEFWTNMLIHIVNSEAHTLVVVPAETVTSWSKSGIRLINLRYQIVMRRGGLSAVTVRQYILDRFDLWNLLFPYSNIRTTDIQAQVRIRHLAIVEIRSQLKNWNSTSTGTVALTEILKETIRQCYYFGSEHQALKLGVLDDKFQLIGFSDATFLQFKAKYSLSVSNASVSKEEVHKTFSTGWDQRQLKSMLSNALLHNIEIVPSSEPENDRESALVYLFTMLSSTNDSSGNELSKLAQSQFAGLYLHTKLVKLHHVELQLADSSVSHQVSAKLLLDLEVNARGHHVSDIVSFETHAGLGRVRAASQLKIVDGFFVPVMHSNSFNKRRVYKLMPVLIKIRIEKSEFMFDLQNSVLTPLLEYQVARKLETAFGAKRHYSALGVKAYSIDKLASNKFAVGIVAKIGLLNAQLDHDVLALLSDVRTAYDVIHMNWPLGAFSATSGPPIRIMRLEHQLQISGLGFAGDAAAAGAQFSREFTQNFVCDSIGFIYNFETPSAISNCSCSFALSGTEQTKIFAKYTMTFSTAESSLFNQATVERVFNKGLLLFNAEFSGGHPMTSLSVAVSASLDVSRSRASQVQLQAEPPSLESLPEAQRRILAELAASIVAEAEAGGASPSDTTPVSSRLESPLPEAAEPLQQKPPSSGEVLLLGVGLGVVSAAGAVTAIAICLYLAWRLRSWRRNRQRLRMAAAPAEDTAAVNPRFQDDDSFSGAHLSLKSAKAPGSRQPQARLHRGSLSDSQRGSSSALLS</sequence>
<reference evidence="4" key="1">
    <citation type="submission" date="2016-11" db="UniProtKB">
        <authorList>
            <consortium name="WormBaseParasite"/>
        </authorList>
    </citation>
    <scope>IDENTIFICATION</scope>
</reference>
<feature type="region of interest" description="Disordered" evidence="1">
    <location>
        <begin position="1052"/>
        <end position="1111"/>
    </location>
</feature>
<protein>
    <submittedName>
        <fullName evidence="4">VPS13 domain-containing protein</fullName>
    </submittedName>
</protein>
<dbReference type="AlphaFoldDB" id="A0A1I8IX28"/>
<feature type="region of interest" description="Disordered" evidence="1">
    <location>
        <begin position="193"/>
        <end position="226"/>
    </location>
</feature>
<evidence type="ECO:0000256" key="2">
    <source>
        <dbReference type="SAM" id="Phobius"/>
    </source>
</evidence>
<evidence type="ECO:0000313" key="3">
    <source>
        <dbReference type="Proteomes" id="UP000095280"/>
    </source>
</evidence>
<evidence type="ECO:0000256" key="1">
    <source>
        <dbReference type="SAM" id="MobiDB-lite"/>
    </source>
</evidence>
<evidence type="ECO:0000313" key="4">
    <source>
        <dbReference type="WBParaSite" id="maker-uti_cns_0018437-snap-gene-0.2-mRNA-1"/>
    </source>
</evidence>
<organism evidence="3 4">
    <name type="scientific">Macrostomum lignano</name>
    <dbReference type="NCBI Taxonomy" id="282301"/>
    <lineage>
        <taxon>Eukaryota</taxon>
        <taxon>Metazoa</taxon>
        <taxon>Spiralia</taxon>
        <taxon>Lophotrochozoa</taxon>
        <taxon>Platyhelminthes</taxon>
        <taxon>Rhabditophora</taxon>
        <taxon>Macrostomorpha</taxon>
        <taxon>Macrostomida</taxon>
        <taxon>Macrostomidae</taxon>
        <taxon>Macrostomum</taxon>
    </lineage>
</organism>
<keyword evidence="3" id="KW-1185">Reference proteome</keyword>
<accession>A0A1I8IX28</accession>
<dbReference type="Proteomes" id="UP000095280">
    <property type="component" value="Unplaced"/>
</dbReference>
<feature type="transmembrane region" description="Helical" evidence="2">
    <location>
        <begin position="1009"/>
        <end position="1036"/>
    </location>
</feature>
<proteinExistence type="predicted"/>
<keyword evidence="2" id="KW-0812">Transmembrane</keyword>
<keyword evidence="2" id="KW-1133">Transmembrane helix</keyword>
<name>A0A1I8IX28_9PLAT</name>
<feature type="compositionally biased region" description="Low complexity" evidence="1">
    <location>
        <begin position="1098"/>
        <end position="1111"/>
    </location>
</feature>
<keyword evidence="2" id="KW-0472">Membrane</keyword>